<comment type="caution">
    <text evidence="3">The sequence shown here is derived from an EMBL/GenBank/DDBJ whole genome shotgun (WGS) entry which is preliminary data.</text>
</comment>
<protein>
    <recommendedName>
        <fullName evidence="5">Cytochrome c assembly protein domain-containing protein</fullName>
    </recommendedName>
</protein>
<feature type="transmembrane region" description="Helical" evidence="1">
    <location>
        <begin position="282"/>
        <end position="307"/>
    </location>
</feature>
<keyword evidence="1" id="KW-1133">Transmembrane helix</keyword>
<feature type="transmembrane region" description="Helical" evidence="1">
    <location>
        <begin position="170"/>
        <end position="195"/>
    </location>
</feature>
<evidence type="ECO:0008006" key="5">
    <source>
        <dbReference type="Google" id="ProtNLM"/>
    </source>
</evidence>
<gene>
    <name evidence="3" type="ORF">NNJEOMEG_03392</name>
</gene>
<feature type="transmembrane region" description="Helical" evidence="1">
    <location>
        <begin position="216"/>
        <end position="238"/>
    </location>
</feature>
<evidence type="ECO:0000313" key="4">
    <source>
        <dbReference type="Proteomes" id="UP000494245"/>
    </source>
</evidence>
<reference evidence="3 4" key="1">
    <citation type="submission" date="2020-04" db="EMBL/GenBank/DDBJ databases">
        <authorList>
            <consortium name="Desulfovibrio sp. FSS-1 genome sequencing consortium"/>
            <person name="Shimoshige H."/>
            <person name="Kobayashi H."/>
            <person name="Maekawa T."/>
        </authorList>
    </citation>
    <scope>NUCLEOTIDE SEQUENCE [LARGE SCALE GENOMIC DNA]</scope>
    <source>
        <strain evidence="3 4">SIID29052-01</strain>
    </source>
</reference>
<keyword evidence="4" id="KW-1185">Reference proteome</keyword>
<dbReference type="AlphaFoldDB" id="A0A6V8M0I8"/>
<dbReference type="EMBL" id="BLTE01000018">
    <property type="protein sequence ID" value="GFK95526.1"/>
    <property type="molecule type" value="Genomic_DNA"/>
</dbReference>
<feature type="transmembrane region" description="Helical" evidence="1">
    <location>
        <begin position="6"/>
        <end position="36"/>
    </location>
</feature>
<feature type="transmembrane region" description="Helical" evidence="1">
    <location>
        <begin position="122"/>
        <end position="150"/>
    </location>
</feature>
<feature type="transmembrane region" description="Helical" evidence="1">
    <location>
        <begin position="57"/>
        <end position="79"/>
    </location>
</feature>
<feature type="signal peptide" evidence="2">
    <location>
        <begin position="1"/>
        <end position="23"/>
    </location>
</feature>
<feature type="transmembrane region" description="Helical" evidence="1">
    <location>
        <begin position="250"/>
        <end position="270"/>
    </location>
</feature>
<evidence type="ECO:0000313" key="3">
    <source>
        <dbReference type="EMBL" id="GFK95526.1"/>
    </source>
</evidence>
<reference evidence="3 4" key="2">
    <citation type="submission" date="2020-05" db="EMBL/GenBank/DDBJ databases">
        <title>Draft genome sequence of Desulfovibrio sp. strainFSS-1.</title>
        <authorList>
            <person name="Shimoshige H."/>
            <person name="Kobayashi H."/>
            <person name="Maekawa T."/>
        </authorList>
    </citation>
    <scope>NUCLEOTIDE SEQUENCE [LARGE SCALE GENOMIC DNA]</scope>
    <source>
        <strain evidence="3 4">SIID29052-01</strain>
    </source>
</reference>
<proteinExistence type="predicted"/>
<keyword evidence="1" id="KW-0812">Transmembrane</keyword>
<sequence>MNEHLLHAAVTALACLPLALALAASGLPMASAVLLFNPPKRVKVFRDKFGQQTATCALLTGLIALLGLTGGAFALHRLFPAASSFWLGWPLPLGPLAGGAALCAVLAAVYRATWQAMKDQRALHAGIGSAASLAGFGLGYLFLSFFRHFAVSPLEASADPALFLPPTASTAWIILPGMLAMAFCLAGATGSLYLIHRRDKDDFGRDYYVYSLKMACKWALFAALAALAAQGGLFAALWPSVRDLPLRPVFFWGEAGGALALLMACLLWGMVTRNQNPMRLKLHCVAGAILAWLGLTGQMAACARFFLG</sequence>
<dbReference type="Proteomes" id="UP000494245">
    <property type="component" value="Unassembled WGS sequence"/>
</dbReference>
<organism evidence="3 4">
    <name type="scientific">Fundidesulfovibrio magnetotacticus</name>
    <dbReference type="NCBI Taxonomy" id="2730080"/>
    <lineage>
        <taxon>Bacteria</taxon>
        <taxon>Pseudomonadati</taxon>
        <taxon>Thermodesulfobacteriota</taxon>
        <taxon>Desulfovibrionia</taxon>
        <taxon>Desulfovibrionales</taxon>
        <taxon>Desulfovibrionaceae</taxon>
        <taxon>Fundidesulfovibrio</taxon>
    </lineage>
</organism>
<feature type="transmembrane region" description="Helical" evidence="1">
    <location>
        <begin position="91"/>
        <end position="110"/>
    </location>
</feature>
<keyword evidence="2" id="KW-0732">Signal</keyword>
<accession>A0A6V8M0I8</accession>
<evidence type="ECO:0000256" key="1">
    <source>
        <dbReference type="SAM" id="Phobius"/>
    </source>
</evidence>
<name>A0A6V8M0I8_9BACT</name>
<feature type="chain" id="PRO_5028922777" description="Cytochrome c assembly protein domain-containing protein" evidence="2">
    <location>
        <begin position="24"/>
        <end position="308"/>
    </location>
</feature>
<keyword evidence="1" id="KW-0472">Membrane</keyword>
<evidence type="ECO:0000256" key="2">
    <source>
        <dbReference type="SAM" id="SignalP"/>
    </source>
</evidence>
<dbReference type="RefSeq" id="WP_173086609.1">
    <property type="nucleotide sequence ID" value="NZ_BLTE01000018.1"/>
</dbReference>